<proteinExistence type="predicted"/>
<dbReference type="Proteomes" id="UP000886804">
    <property type="component" value="Unassembled WGS sequence"/>
</dbReference>
<reference evidence="2" key="1">
    <citation type="journal article" date="2021" name="PeerJ">
        <title>Extensive microbial diversity within the chicken gut microbiome revealed by metagenomics and culture.</title>
        <authorList>
            <person name="Gilroy R."/>
            <person name="Ravi A."/>
            <person name="Getino M."/>
            <person name="Pursley I."/>
            <person name="Horton D.L."/>
            <person name="Alikhan N.F."/>
            <person name="Baker D."/>
            <person name="Gharbi K."/>
            <person name="Hall N."/>
            <person name="Watson M."/>
            <person name="Adriaenssens E.M."/>
            <person name="Foster-Nyarko E."/>
            <person name="Jarju S."/>
            <person name="Secka A."/>
            <person name="Antonio M."/>
            <person name="Oren A."/>
            <person name="Chaudhuri R.R."/>
            <person name="La Ragione R."/>
            <person name="Hildebrand F."/>
            <person name="Pallen M.J."/>
        </authorList>
    </citation>
    <scope>NUCLEOTIDE SEQUENCE</scope>
    <source>
        <strain evidence="2">CHK188-4685</strain>
    </source>
</reference>
<feature type="non-terminal residue" evidence="2">
    <location>
        <position position="1"/>
    </location>
</feature>
<dbReference type="EMBL" id="DWYS01000105">
    <property type="protein sequence ID" value="HJB07975.1"/>
    <property type="molecule type" value="Genomic_DNA"/>
</dbReference>
<sequence>HKQKKARKNFMALGILLILFIFLSAAGGIGILFLFWVQDPGKKKWILCFLALLGMAIAFLSASSLPSNYIFQQAAAWGIGFLSAAALLMELCGQQSLKLPAQILVSVSVIGGILYLFF</sequence>
<dbReference type="AlphaFoldDB" id="A0A9D2L8U2"/>
<accession>A0A9D2L8U2</accession>
<evidence type="ECO:0000256" key="1">
    <source>
        <dbReference type="SAM" id="Phobius"/>
    </source>
</evidence>
<evidence type="ECO:0000313" key="2">
    <source>
        <dbReference type="EMBL" id="HJB07975.1"/>
    </source>
</evidence>
<feature type="transmembrane region" description="Helical" evidence="1">
    <location>
        <begin position="12"/>
        <end position="38"/>
    </location>
</feature>
<gene>
    <name evidence="2" type="ORF">H9716_08960</name>
</gene>
<protein>
    <submittedName>
        <fullName evidence="2">Uncharacterized protein</fullName>
    </submittedName>
</protein>
<keyword evidence="1" id="KW-0812">Transmembrane</keyword>
<evidence type="ECO:0000313" key="3">
    <source>
        <dbReference type="Proteomes" id="UP000886804"/>
    </source>
</evidence>
<comment type="caution">
    <text evidence="2">The sequence shown here is derived from an EMBL/GenBank/DDBJ whole genome shotgun (WGS) entry which is preliminary data.</text>
</comment>
<feature type="transmembrane region" description="Helical" evidence="1">
    <location>
        <begin position="74"/>
        <end position="93"/>
    </location>
</feature>
<feature type="transmembrane region" description="Helical" evidence="1">
    <location>
        <begin position="99"/>
        <end position="117"/>
    </location>
</feature>
<keyword evidence="1" id="KW-0472">Membrane</keyword>
<reference evidence="2" key="2">
    <citation type="submission" date="2021-04" db="EMBL/GenBank/DDBJ databases">
        <authorList>
            <person name="Gilroy R."/>
        </authorList>
    </citation>
    <scope>NUCLEOTIDE SEQUENCE</scope>
    <source>
        <strain evidence="2">CHK188-4685</strain>
    </source>
</reference>
<feature type="transmembrane region" description="Helical" evidence="1">
    <location>
        <begin position="44"/>
        <end position="62"/>
    </location>
</feature>
<organism evidence="2 3">
    <name type="scientific">Candidatus Enterocloster faecavium</name>
    <dbReference type="NCBI Taxonomy" id="2838560"/>
    <lineage>
        <taxon>Bacteria</taxon>
        <taxon>Bacillati</taxon>
        <taxon>Bacillota</taxon>
        <taxon>Clostridia</taxon>
        <taxon>Lachnospirales</taxon>
        <taxon>Lachnospiraceae</taxon>
        <taxon>Enterocloster</taxon>
    </lineage>
</organism>
<name>A0A9D2L8U2_9FIRM</name>
<keyword evidence="1" id="KW-1133">Transmembrane helix</keyword>